<evidence type="ECO:0000256" key="1">
    <source>
        <dbReference type="ARBA" id="ARBA00001946"/>
    </source>
</evidence>
<dbReference type="InterPro" id="IPR029062">
    <property type="entry name" value="Class_I_gatase-like"/>
</dbReference>
<accession>A0ABP8LH38</accession>
<dbReference type="NCBIfam" id="NF002204">
    <property type="entry name" value="PRK01077.1"/>
    <property type="match status" value="1"/>
</dbReference>
<dbReference type="InterPro" id="IPR002586">
    <property type="entry name" value="CobQ/CobB/MinD/ParA_Nub-bd_dom"/>
</dbReference>
<comment type="pathway">
    <text evidence="2">Cofactor biosynthesis; adenosylcobalamin biosynthesis.</text>
</comment>
<keyword evidence="7" id="KW-0067">ATP-binding</keyword>
<evidence type="ECO:0000313" key="14">
    <source>
        <dbReference type="Proteomes" id="UP001501788"/>
    </source>
</evidence>
<sequence>MGAAVTATVHALPVRPAAAPQAAALVPGTALCPALLVAAPASGQGKTTVVAGLARLWARRGLRVQVFKCGPDYLDPFWHALASGQPVHALDLWINGADDCARRLHAAAQQADVVLVEGVMGLFDGQPSAADLSQRFGLPVLAVVDAAAMAETFGAVAHGLQHYRPGLPWAGVLANRVAGERHADMVRGAVGADAGWWGALERLPSPSPASDRAAAGTRGPAGLWPERHLGLVAAHELPDALERLDALADALERTPLGQLDRAGLQRFAVPFAPPPAVLALPPLLQGLTVAVARDAAFCFVYEANLDTLRALGATVRCFAPLAGDALPPCDAVWLPGGYPELHATALHARTDLRDALAAHLAAGRPMWAECGGMVALCESVTDVQGQATPLWGLLPGHATLQPRLAGLGPQALAVGAGVLRGHTFHHSTLATPLPPAGHAQRAHAAPGAAPGEALYRHGSLRASYFHAWFASDPAAAAALFLPEAA</sequence>
<dbReference type="InterPro" id="IPR004484">
    <property type="entry name" value="CbiA/CobB_synth"/>
</dbReference>
<dbReference type="PANTHER" id="PTHR43873:SF1">
    <property type="entry name" value="COBYRINATE A,C-DIAMIDE SYNTHASE"/>
    <property type="match status" value="1"/>
</dbReference>
<evidence type="ECO:0000256" key="2">
    <source>
        <dbReference type="ARBA" id="ARBA00004953"/>
    </source>
</evidence>
<evidence type="ECO:0000256" key="7">
    <source>
        <dbReference type="ARBA" id="ARBA00022840"/>
    </source>
</evidence>
<gene>
    <name evidence="13" type="ORF">GCM10023090_29850</name>
</gene>
<dbReference type="Gene3D" id="3.40.50.300">
    <property type="entry name" value="P-loop containing nucleotide triphosphate hydrolases"/>
    <property type="match status" value="2"/>
</dbReference>
<evidence type="ECO:0000256" key="6">
    <source>
        <dbReference type="ARBA" id="ARBA00022741"/>
    </source>
</evidence>
<evidence type="ECO:0000259" key="11">
    <source>
        <dbReference type="Pfam" id="PF01656"/>
    </source>
</evidence>
<organism evidence="13 14">
    <name type="scientific">Acidovorax lacteus</name>
    <dbReference type="NCBI Taxonomy" id="1924988"/>
    <lineage>
        <taxon>Bacteria</taxon>
        <taxon>Pseudomonadati</taxon>
        <taxon>Pseudomonadota</taxon>
        <taxon>Betaproteobacteria</taxon>
        <taxon>Burkholderiales</taxon>
        <taxon>Comamonadaceae</taxon>
        <taxon>Acidovorax</taxon>
    </lineage>
</organism>
<evidence type="ECO:0000256" key="10">
    <source>
        <dbReference type="SAM" id="MobiDB-lite"/>
    </source>
</evidence>
<keyword evidence="4" id="KW-0169">Cobalamin biosynthesis</keyword>
<dbReference type="PANTHER" id="PTHR43873">
    <property type="entry name" value="COBYRINATE A,C-DIAMIDE SYNTHASE"/>
    <property type="match status" value="1"/>
</dbReference>
<evidence type="ECO:0000259" key="12">
    <source>
        <dbReference type="Pfam" id="PF07685"/>
    </source>
</evidence>
<evidence type="ECO:0000256" key="8">
    <source>
        <dbReference type="ARBA" id="ARBA00022842"/>
    </source>
</evidence>
<dbReference type="Proteomes" id="UP001501788">
    <property type="component" value="Unassembled WGS sequence"/>
</dbReference>
<evidence type="ECO:0000256" key="4">
    <source>
        <dbReference type="ARBA" id="ARBA00022573"/>
    </source>
</evidence>
<name>A0ABP8LH38_9BURK</name>
<dbReference type="InterPro" id="IPR027417">
    <property type="entry name" value="P-loop_NTPase"/>
</dbReference>
<evidence type="ECO:0000313" key="13">
    <source>
        <dbReference type="EMBL" id="GAA4429605.1"/>
    </source>
</evidence>
<evidence type="ECO:0000256" key="3">
    <source>
        <dbReference type="ARBA" id="ARBA00006205"/>
    </source>
</evidence>
<dbReference type="Pfam" id="PF01656">
    <property type="entry name" value="CbiA"/>
    <property type="match status" value="1"/>
</dbReference>
<keyword evidence="8" id="KW-0460">Magnesium</keyword>
<dbReference type="EMBL" id="BAABEX010000030">
    <property type="protein sequence ID" value="GAA4429605.1"/>
    <property type="molecule type" value="Genomic_DNA"/>
</dbReference>
<keyword evidence="9" id="KW-0315">Glutamine amidotransferase</keyword>
<feature type="domain" description="CobB/CobQ-like glutamine amidotransferase" evidence="12">
    <location>
        <begin position="288"/>
        <end position="472"/>
    </location>
</feature>
<comment type="caution">
    <text evidence="13">The sequence shown here is derived from an EMBL/GenBank/DDBJ whole genome shotgun (WGS) entry which is preliminary data.</text>
</comment>
<protein>
    <submittedName>
        <fullName evidence="13">Cobyrinate a,c-diamide synthase</fullName>
    </submittedName>
</protein>
<feature type="compositionally biased region" description="Low complexity" evidence="10">
    <location>
        <begin position="436"/>
        <end position="448"/>
    </location>
</feature>
<dbReference type="Gene3D" id="3.40.50.880">
    <property type="match status" value="1"/>
</dbReference>
<dbReference type="Pfam" id="PF07685">
    <property type="entry name" value="GATase_3"/>
    <property type="match status" value="1"/>
</dbReference>
<evidence type="ECO:0000256" key="9">
    <source>
        <dbReference type="ARBA" id="ARBA00022962"/>
    </source>
</evidence>
<dbReference type="SUPFAM" id="SSF52540">
    <property type="entry name" value="P-loop containing nucleoside triphosphate hydrolases"/>
    <property type="match status" value="1"/>
</dbReference>
<feature type="region of interest" description="Disordered" evidence="10">
    <location>
        <begin position="429"/>
        <end position="448"/>
    </location>
</feature>
<comment type="cofactor">
    <cofactor evidence="1">
        <name>Mg(2+)</name>
        <dbReference type="ChEBI" id="CHEBI:18420"/>
    </cofactor>
</comment>
<keyword evidence="6" id="KW-0547">Nucleotide-binding</keyword>
<feature type="domain" description="CobQ/CobB/MinD/ParA nucleotide binding" evidence="11">
    <location>
        <begin position="36"/>
        <end position="186"/>
    </location>
</feature>
<evidence type="ECO:0000256" key="5">
    <source>
        <dbReference type="ARBA" id="ARBA00022598"/>
    </source>
</evidence>
<comment type="similarity">
    <text evidence="3">Belongs to the CobB/CobQ family. CobQ subfamily.</text>
</comment>
<dbReference type="SUPFAM" id="SSF52317">
    <property type="entry name" value="Class I glutamine amidotransferase-like"/>
    <property type="match status" value="1"/>
</dbReference>
<keyword evidence="14" id="KW-1185">Reference proteome</keyword>
<keyword evidence="5" id="KW-0436">Ligase</keyword>
<dbReference type="PROSITE" id="PS51274">
    <property type="entry name" value="GATASE_COBBQ"/>
    <property type="match status" value="1"/>
</dbReference>
<dbReference type="InterPro" id="IPR011698">
    <property type="entry name" value="GATase_3"/>
</dbReference>
<proteinExistence type="inferred from homology"/>
<reference evidence="14" key="1">
    <citation type="journal article" date="2019" name="Int. J. Syst. Evol. Microbiol.">
        <title>The Global Catalogue of Microorganisms (GCM) 10K type strain sequencing project: providing services to taxonomists for standard genome sequencing and annotation.</title>
        <authorList>
            <consortium name="The Broad Institute Genomics Platform"/>
            <consortium name="The Broad Institute Genome Sequencing Center for Infectious Disease"/>
            <person name="Wu L."/>
            <person name="Ma J."/>
        </authorList>
    </citation>
    <scope>NUCLEOTIDE SEQUENCE [LARGE SCALE GENOMIC DNA]</scope>
    <source>
        <strain evidence="14">JCM 31890</strain>
    </source>
</reference>